<dbReference type="GO" id="GO:0032259">
    <property type="term" value="P:methylation"/>
    <property type="evidence" value="ECO:0007669"/>
    <property type="project" value="UniProtKB-KW"/>
</dbReference>
<dbReference type="OrthoDB" id="9811589at2"/>
<evidence type="ECO:0000313" key="3">
    <source>
        <dbReference type="Proteomes" id="UP000290204"/>
    </source>
</evidence>
<dbReference type="GO" id="GO:0008168">
    <property type="term" value="F:methyltransferase activity"/>
    <property type="evidence" value="ECO:0007669"/>
    <property type="project" value="UniProtKB-KW"/>
</dbReference>
<reference evidence="2 3" key="1">
    <citation type="submission" date="2019-01" db="EMBL/GenBank/DDBJ databases">
        <title>Lacibacter sp. strain TTM-7.</title>
        <authorList>
            <person name="Chen W.-M."/>
        </authorList>
    </citation>
    <scope>NUCLEOTIDE SEQUENCE [LARGE SCALE GENOMIC DNA]</scope>
    <source>
        <strain evidence="2 3">TTM-7</strain>
    </source>
</reference>
<dbReference type="AlphaFoldDB" id="A0A4Q1CEF8"/>
<dbReference type="CDD" id="cd02440">
    <property type="entry name" value="AdoMet_MTases"/>
    <property type="match status" value="1"/>
</dbReference>
<keyword evidence="2" id="KW-0489">Methyltransferase</keyword>
<keyword evidence="2" id="KW-0808">Transferase</keyword>
<gene>
    <name evidence="2" type="ORF">ESA94_19205</name>
</gene>
<organism evidence="2 3">
    <name type="scientific">Lacibacter luteus</name>
    <dbReference type="NCBI Taxonomy" id="2508719"/>
    <lineage>
        <taxon>Bacteria</taxon>
        <taxon>Pseudomonadati</taxon>
        <taxon>Bacteroidota</taxon>
        <taxon>Chitinophagia</taxon>
        <taxon>Chitinophagales</taxon>
        <taxon>Chitinophagaceae</taxon>
        <taxon>Lacibacter</taxon>
    </lineage>
</organism>
<protein>
    <submittedName>
        <fullName evidence="2">Class I SAM-dependent methyltransferase</fullName>
    </submittedName>
</protein>
<dbReference type="Pfam" id="PF13847">
    <property type="entry name" value="Methyltransf_31"/>
    <property type="match status" value="1"/>
</dbReference>
<keyword evidence="3" id="KW-1185">Reference proteome</keyword>
<accession>A0A4Q1CEF8</accession>
<evidence type="ECO:0000313" key="2">
    <source>
        <dbReference type="EMBL" id="RXK58140.1"/>
    </source>
</evidence>
<dbReference type="Gene3D" id="3.40.50.150">
    <property type="entry name" value="Vaccinia Virus protein VP39"/>
    <property type="match status" value="1"/>
</dbReference>
<dbReference type="Gene3D" id="2.20.25.110">
    <property type="entry name" value="S-adenosyl-L-methionine-dependent methyltransferases"/>
    <property type="match status" value="1"/>
</dbReference>
<dbReference type="RefSeq" id="WP_129132569.1">
    <property type="nucleotide sequence ID" value="NZ_SDHW01000007.1"/>
</dbReference>
<dbReference type="InterPro" id="IPR029063">
    <property type="entry name" value="SAM-dependent_MTases_sf"/>
</dbReference>
<dbReference type="EMBL" id="SDHW01000007">
    <property type="protein sequence ID" value="RXK58140.1"/>
    <property type="molecule type" value="Genomic_DNA"/>
</dbReference>
<name>A0A4Q1CEF8_9BACT</name>
<proteinExistence type="predicted"/>
<dbReference type="PANTHER" id="PTHR43861">
    <property type="entry name" value="TRANS-ACONITATE 2-METHYLTRANSFERASE-RELATED"/>
    <property type="match status" value="1"/>
</dbReference>
<evidence type="ECO:0000259" key="1">
    <source>
        <dbReference type="Pfam" id="PF13847"/>
    </source>
</evidence>
<feature type="domain" description="Methyltransferase" evidence="1">
    <location>
        <begin position="50"/>
        <end position="169"/>
    </location>
</feature>
<sequence length="253" mass="29687">MEVAPTNKKAWYRSWFNSPYYHQLYFQRDEQEAAAFIDRLVEKLNPPASSRMLDVGCGRGRHSIQLAAKGFEVTGIDISEDSIAEAKQSETDKLDFFVHDMRLPFRMNYYDYAFNFFTSFGFFRTRREHDNAIRTIAQSLKTGGVFVIDYLNAHFIENHLQYKGEVEKDGVTFNITRWLDETHFYKKIIVEDEANLEEPLEFTEKVAKFSLGDFNDMFAFHNLQIQDVYGSYNFDPYHVSNSQRLIIVAKKVK</sequence>
<dbReference type="InterPro" id="IPR025714">
    <property type="entry name" value="Methyltranfer_dom"/>
</dbReference>
<dbReference type="SUPFAM" id="SSF53335">
    <property type="entry name" value="S-adenosyl-L-methionine-dependent methyltransferases"/>
    <property type="match status" value="1"/>
</dbReference>
<dbReference type="Proteomes" id="UP000290204">
    <property type="component" value="Unassembled WGS sequence"/>
</dbReference>
<comment type="caution">
    <text evidence="2">The sequence shown here is derived from an EMBL/GenBank/DDBJ whole genome shotgun (WGS) entry which is preliminary data.</text>
</comment>